<dbReference type="CDD" id="cd11404">
    <property type="entry name" value="bHLHzip_Mlx_like"/>
    <property type="match status" value="1"/>
</dbReference>
<dbReference type="PANTHER" id="PTHR15741:SF27">
    <property type="entry name" value="TRANSCRIPTION FACTOR AP-4"/>
    <property type="match status" value="1"/>
</dbReference>
<dbReference type="InterPro" id="IPR052207">
    <property type="entry name" value="Max-like/E-box_TFs"/>
</dbReference>
<dbReference type="Pfam" id="PF23181">
    <property type="entry name" value="bHLH_INO4"/>
    <property type="match status" value="1"/>
</dbReference>
<dbReference type="Proteomes" id="UP000053958">
    <property type="component" value="Unassembled WGS sequence"/>
</dbReference>
<dbReference type="Gene3D" id="4.10.280.10">
    <property type="entry name" value="Helix-loop-helix DNA-binding domain"/>
    <property type="match status" value="1"/>
</dbReference>
<evidence type="ECO:0000256" key="1">
    <source>
        <dbReference type="ARBA" id="ARBA00004123"/>
    </source>
</evidence>
<feature type="compositionally biased region" description="Polar residues" evidence="6">
    <location>
        <begin position="1"/>
        <end position="21"/>
    </location>
</feature>
<dbReference type="GO" id="GO:0000981">
    <property type="term" value="F:DNA-binding transcription factor activity, RNA polymerase II-specific"/>
    <property type="evidence" value="ECO:0007669"/>
    <property type="project" value="TreeGrafter"/>
</dbReference>
<sequence length="455" mass="49588">MNATGSEARNGRTGASSQQTGPFGYSFFSPQDTPYDVGPAPPPGPALLDDSESNMLDNFFTTLNSSHLDASDAWFGDQTQDKGTGALGLEWPDELPQIFEGSTTSLSQPSLLPYSASKGGGDSTNNGMSTSSDILAAASMLYQNGMNTSNFGSTSTHHFFSDNALPGMNGAFSGASGFVKQERSDDHHTPADSSPRSSRKRLLRGQHTEVFNVQEPAPLDPQASAKFRTLRWGSDASFVDQGYMAPPDVPNEEERTKDLLNKLECLEPQTSTNNTRAPTPVRMFESSHRDWTGLNGAHLPHALQNGDPDNHDNSMPPKKRLKTKTKEADDSDENGTLSKSKRPKSSGSNKARRASGENSSRKPKLQQGNKPARENLTEEQKRTNHILSEQKRRNLIKQGFDELCSLVPELRGGGFSKSAMLAQAANWLEDILRGNELLKTQLAELKAMNGFIMPR</sequence>
<dbReference type="RefSeq" id="XP_013323434.1">
    <property type="nucleotide sequence ID" value="XM_013467980.1"/>
</dbReference>
<keyword evidence="5" id="KW-0539">Nucleus</keyword>
<comment type="subcellular location">
    <subcellularLocation>
        <location evidence="1">Nucleus</location>
    </subcellularLocation>
</comment>
<evidence type="ECO:0000256" key="4">
    <source>
        <dbReference type="ARBA" id="ARBA00023163"/>
    </source>
</evidence>
<accession>A0A0F4YF22</accession>
<dbReference type="OrthoDB" id="5778525at2759"/>
<evidence type="ECO:0000256" key="6">
    <source>
        <dbReference type="SAM" id="MobiDB-lite"/>
    </source>
</evidence>
<dbReference type="InterPro" id="IPR036638">
    <property type="entry name" value="HLH_DNA-bd_sf"/>
</dbReference>
<organism evidence="8 9">
    <name type="scientific">Rasamsonia emersonii (strain ATCC 16479 / CBS 393.64 / IMI 116815)</name>
    <dbReference type="NCBI Taxonomy" id="1408163"/>
    <lineage>
        <taxon>Eukaryota</taxon>
        <taxon>Fungi</taxon>
        <taxon>Dikarya</taxon>
        <taxon>Ascomycota</taxon>
        <taxon>Pezizomycotina</taxon>
        <taxon>Eurotiomycetes</taxon>
        <taxon>Eurotiomycetidae</taxon>
        <taxon>Eurotiales</taxon>
        <taxon>Trichocomaceae</taxon>
        <taxon>Rasamsonia</taxon>
    </lineage>
</organism>
<evidence type="ECO:0000313" key="9">
    <source>
        <dbReference type="Proteomes" id="UP000053958"/>
    </source>
</evidence>
<evidence type="ECO:0000313" key="8">
    <source>
        <dbReference type="EMBL" id="KKA16822.1"/>
    </source>
</evidence>
<protein>
    <submittedName>
        <fullName evidence="8">HLH transcription factor</fullName>
    </submittedName>
</protein>
<evidence type="ECO:0000259" key="7">
    <source>
        <dbReference type="PROSITE" id="PS50888"/>
    </source>
</evidence>
<dbReference type="AlphaFoldDB" id="A0A0F4YF22"/>
<feature type="compositionally biased region" description="Basic and acidic residues" evidence="6">
    <location>
        <begin position="180"/>
        <end position="190"/>
    </location>
</feature>
<gene>
    <name evidence="8" type="ORF">T310_9539</name>
</gene>
<dbReference type="PROSITE" id="PS50888">
    <property type="entry name" value="BHLH"/>
    <property type="match status" value="1"/>
</dbReference>
<feature type="compositionally biased region" description="Basic and acidic residues" evidence="6">
    <location>
        <begin position="371"/>
        <end position="390"/>
    </location>
</feature>
<dbReference type="InterPro" id="IPR057072">
    <property type="entry name" value="bHLH_INO4"/>
</dbReference>
<evidence type="ECO:0000256" key="5">
    <source>
        <dbReference type="ARBA" id="ARBA00023242"/>
    </source>
</evidence>
<dbReference type="STRING" id="1408163.A0A0F4YF22"/>
<dbReference type="SUPFAM" id="SSF47459">
    <property type="entry name" value="HLH, helix-loop-helix DNA-binding domain"/>
    <property type="match status" value="1"/>
</dbReference>
<dbReference type="GO" id="GO:0046983">
    <property type="term" value="F:protein dimerization activity"/>
    <property type="evidence" value="ECO:0007669"/>
    <property type="project" value="InterPro"/>
</dbReference>
<name>A0A0F4YF22_RASE3</name>
<feature type="region of interest" description="Disordered" evidence="6">
    <location>
        <begin position="292"/>
        <end position="390"/>
    </location>
</feature>
<dbReference type="GO" id="GO:0000978">
    <property type="term" value="F:RNA polymerase II cis-regulatory region sequence-specific DNA binding"/>
    <property type="evidence" value="ECO:0007669"/>
    <property type="project" value="TreeGrafter"/>
</dbReference>
<evidence type="ECO:0000256" key="3">
    <source>
        <dbReference type="ARBA" id="ARBA00023125"/>
    </source>
</evidence>
<keyword evidence="3" id="KW-0238">DNA-binding</keyword>
<evidence type="ECO:0000256" key="2">
    <source>
        <dbReference type="ARBA" id="ARBA00023015"/>
    </source>
</evidence>
<keyword evidence="9" id="KW-1185">Reference proteome</keyword>
<feature type="region of interest" description="Disordered" evidence="6">
    <location>
        <begin position="180"/>
        <end position="202"/>
    </location>
</feature>
<comment type="caution">
    <text evidence="8">The sequence shown here is derived from an EMBL/GenBank/DDBJ whole genome shotgun (WGS) entry which is preliminary data.</text>
</comment>
<dbReference type="EMBL" id="LASV01000733">
    <property type="protein sequence ID" value="KKA16822.1"/>
    <property type="molecule type" value="Genomic_DNA"/>
</dbReference>
<dbReference type="GeneID" id="25321471"/>
<feature type="region of interest" description="Disordered" evidence="6">
    <location>
        <begin position="1"/>
        <end position="38"/>
    </location>
</feature>
<keyword evidence="4" id="KW-0804">Transcription</keyword>
<dbReference type="SMART" id="SM00353">
    <property type="entry name" value="HLH"/>
    <property type="match status" value="1"/>
</dbReference>
<dbReference type="InterPro" id="IPR011598">
    <property type="entry name" value="bHLH_dom"/>
</dbReference>
<dbReference type="GO" id="GO:0005634">
    <property type="term" value="C:nucleus"/>
    <property type="evidence" value="ECO:0007669"/>
    <property type="project" value="UniProtKB-SubCell"/>
</dbReference>
<keyword evidence="2" id="KW-0805">Transcription regulation</keyword>
<dbReference type="PANTHER" id="PTHR15741">
    <property type="entry name" value="BASIC HELIX-LOOP-HELIX ZIP TRANSCRIPTION FACTOR"/>
    <property type="match status" value="1"/>
</dbReference>
<reference evidence="8 9" key="1">
    <citation type="submission" date="2015-04" db="EMBL/GenBank/DDBJ databases">
        <authorList>
            <person name="Heijne W.H."/>
            <person name="Fedorova N.D."/>
            <person name="Nierman W.C."/>
            <person name="Vollebregt A.W."/>
            <person name="Zhao Z."/>
            <person name="Wu L."/>
            <person name="Kumar M."/>
            <person name="Stam H."/>
            <person name="van den Berg M.A."/>
            <person name="Pel H.J."/>
        </authorList>
    </citation>
    <scope>NUCLEOTIDE SEQUENCE [LARGE SCALE GENOMIC DNA]</scope>
    <source>
        <strain evidence="8 9">CBS 393.64</strain>
    </source>
</reference>
<feature type="domain" description="BHLH" evidence="7">
    <location>
        <begin position="380"/>
        <end position="431"/>
    </location>
</feature>
<proteinExistence type="predicted"/>